<dbReference type="SUPFAM" id="SSF48403">
    <property type="entry name" value="Ankyrin repeat"/>
    <property type="match status" value="1"/>
</dbReference>
<dbReference type="Pfam" id="PF00501">
    <property type="entry name" value="AMP-binding"/>
    <property type="match status" value="1"/>
</dbReference>
<organism evidence="3 4">
    <name type="scientific">Effrenium voratum</name>
    <dbReference type="NCBI Taxonomy" id="2562239"/>
    <lineage>
        <taxon>Eukaryota</taxon>
        <taxon>Sar</taxon>
        <taxon>Alveolata</taxon>
        <taxon>Dinophyceae</taxon>
        <taxon>Suessiales</taxon>
        <taxon>Symbiodiniaceae</taxon>
        <taxon>Effrenium</taxon>
    </lineage>
</organism>
<dbReference type="InterPro" id="IPR045851">
    <property type="entry name" value="AMP-bd_C_sf"/>
</dbReference>
<dbReference type="Gene3D" id="1.10.3380.30">
    <property type="match status" value="1"/>
</dbReference>
<dbReference type="Proteomes" id="UP001178507">
    <property type="component" value="Unassembled WGS sequence"/>
</dbReference>
<dbReference type="InterPro" id="IPR025110">
    <property type="entry name" value="AMP-bd_C"/>
</dbReference>
<dbReference type="SMART" id="SM01142">
    <property type="entry name" value="DSHCT"/>
    <property type="match status" value="1"/>
</dbReference>
<feature type="repeat" description="ANK" evidence="1">
    <location>
        <begin position="728"/>
        <end position="760"/>
    </location>
</feature>
<evidence type="ECO:0000313" key="4">
    <source>
        <dbReference type="Proteomes" id="UP001178507"/>
    </source>
</evidence>
<feature type="repeat" description="ANK" evidence="1">
    <location>
        <begin position="761"/>
        <end position="787"/>
    </location>
</feature>
<dbReference type="InterPro" id="IPR002110">
    <property type="entry name" value="Ankyrin_rpt"/>
</dbReference>
<feature type="domain" description="ATP-dependent RNA helicase Ski2/MTR4 C-terminal" evidence="2">
    <location>
        <begin position="960"/>
        <end position="1140"/>
    </location>
</feature>
<accession>A0AA36N5Y0</accession>
<reference evidence="3" key="1">
    <citation type="submission" date="2023-08" db="EMBL/GenBank/DDBJ databases">
        <authorList>
            <person name="Chen Y."/>
            <person name="Shah S."/>
            <person name="Dougan E. K."/>
            <person name="Thang M."/>
            <person name="Chan C."/>
        </authorList>
    </citation>
    <scope>NUCLEOTIDE SEQUENCE</scope>
</reference>
<dbReference type="GO" id="GO:0031177">
    <property type="term" value="F:phosphopantetheine binding"/>
    <property type="evidence" value="ECO:0007669"/>
    <property type="project" value="TreeGrafter"/>
</dbReference>
<dbReference type="Pfam" id="PF00023">
    <property type="entry name" value="Ank"/>
    <property type="match status" value="1"/>
</dbReference>
<dbReference type="SMART" id="SM00248">
    <property type="entry name" value="ANK"/>
    <property type="match status" value="4"/>
</dbReference>
<name>A0AA36N5Y0_9DINO</name>
<dbReference type="EMBL" id="CAUJNA010002124">
    <property type="protein sequence ID" value="CAJ1390682.1"/>
    <property type="molecule type" value="Genomic_DNA"/>
</dbReference>
<proteinExistence type="predicted"/>
<dbReference type="Gene3D" id="1.10.1200.10">
    <property type="entry name" value="ACP-like"/>
    <property type="match status" value="1"/>
</dbReference>
<dbReference type="InterPro" id="IPR000873">
    <property type="entry name" value="AMP-dep_synth/lig_dom"/>
</dbReference>
<dbReference type="InterPro" id="IPR036736">
    <property type="entry name" value="ACP-like_sf"/>
</dbReference>
<keyword evidence="4" id="KW-1185">Reference proteome</keyword>
<dbReference type="PROSITE" id="PS50297">
    <property type="entry name" value="ANK_REP_REGION"/>
    <property type="match status" value="1"/>
</dbReference>
<evidence type="ECO:0000313" key="3">
    <source>
        <dbReference type="EMBL" id="CAJ1390682.1"/>
    </source>
</evidence>
<evidence type="ECO:0000256" key="1">
    <source>
        <dbReference type="PROSITE-ProRule" id="PRU00023"/>
    </source>
</evidence>
<sequence length="1143" mass="124281">MDSLDWDDTPWPCAETTVCELLTDSQGTLQPLDEEAWSFSRLRATAQRLARRLRLPVAGERRCVALGYDEGLALVLAQLAVVEAGLHFLPLDLRQPVERLEAMLEMAGAILLLAPKGVPELRVRQMQLEEVELLEEAEVQPPRPEDLCYVQFTSGSTGRPKGVLCEHRHCAWYAAAKAAAEGIDGSSRLLLTAAFTFDPCQGDIFCALAAGATLVVAPRLRLLHDFREVLEQSEATHVCATPALWQLLDAEPEQFPRLRCLSLGGEKMPPKLVERWAPNVELRNVYGVTEATVYQTVMPMLASTPPHTAGRPLPGVRVCLRPWPGEDAAEVVLGGPGVARGYLGAGPFGGRFATGDCGRWARAGEVRVLEVLGRRDLQVKLNGERIELGEVEQLLGTCPLVAQCVAVPWGGALLAHVVLDGEEMDGLVALALAAHCDRHLPRIMRPRLFVAADALPLTANGKVNRAALPTVPPPGPSARASHEPLTELEEAVAIAWASELSLPDGLGADSDFYSLGGGSVQAVRVTRVLRAVLHGGGGGKPRWAEGASDWRDPAGDAALFLPPERAGDAECHFGLCDGGPFAPCALLERPVLRHYAQFLVGCGVRVAETAETAKATRENAEHAGAPEIELSPLPRALETAIRAGRETLARALLWAGCSLSQSGPGPLHWAASRCSDSLVRLLVRHRANVLHCTDAGAVAAHGAAAAGNAKALAALLELGTPPRVRDRGRQSLLHYAARSGEVAAVQLAAEAKAEVNCRDRQLRTALHWAALHGDVDICRALLHHRADPSPPKVPASLHRRRTRLEQVSFWDVIIESLEIVDSQALQLFEQVLDAQTCERAQLQSREAADVAIVASAMKNLGRELQSLENLQPLVMTKALKQVEVDFYDTLLQQRELQQRQEASKCHGCALKHRHYEQLQEQRAVATDIEDLSRELGSESLGLLPQLRAKEQVLNDLGCLDEEGLISLKGRAATEVLSGDEVTIIEVVFHNVLDGCSAAEVAAAVSAFVFPDKVDEQEDLEELPANLSRVRAGILQQHRRVELLLRDRRVEMDAEELQRCCNVALMGIAYRWASGESLSEIMKDSQFQEGAIVRAIVRAEELLRKLQDVAKLLGNRGLHDVFSEAADLIHRDIAFVPSLYIKRT</sequence>
<dbReference type="Pfam" id="PF12796">
    <property type="entry name" value="Ank_2"/>
    <property type="match status" value="1"/>
</dbReference>
<dbReference type="GO" id="GO:0044550">
    <property type="term" value="P:secondary metabolite biosynthetic process"/>
    <property type="evidence" value="ECO:0007669"/>
    <property type="project" value="TreeGrafter"/>
</dbReference>
<dbReference type="InterPro" id="IPR012961">
    <property type="entry name" value="Ski2/MTR4_C"/>
</dbReference>
<dbReference type="Pfam" id="PF13193">
    <property type="entry name" value="AMP-binding_C"/>
    <property type="match status" value="1"/>
</dbReference>
<dbReference type="InterPro" id="IPR036770">
    <property type="entry name" value="Ankyrin_rpt-contain_sf"/>
</dbReference>
<dbReference type="Gene3D" id="3.30.300.30">
    <property type="match status" value="1"/>
</dbReference>
<dbReference type="PROSITE" id="PS00455">
    <property type="entry name" value="AMP_BINDING"/>
    <property type="match status" value="1"/>
</dbReference>
<dbReference type="Gene3D" id="3.40.50.12780">
    <property type="entry name" value="N-terminal domain of ligase-like"/>
    <property type="match status" value="1"/>
</dbReference>
<comment type="caution">
    <text evidence="3">The sequence shown here is derived from an EMBL/GenBank/DDBJ whole genome shotgun (WGS) entry which is preliminary data.</text>
</comment>
<gene>
    <name evidence="3" type="ORF">EVOR1521_LOCUS16039</name>
</gene>
<dbReference type="GO" id="GO:0043041">
    <property type="term" value="P:amino acid activation for nonribosomal peptide biosynthetic process"/>
    <property type="evidence" value="ECO:0007669"/>
    <property type="project" value="TreeGrafter"/>
</dbReference>
<dbReference type="Pfam" id="PF08148">
    <property type="entry name" value="DSHCT"/>
    <property type="match status" value="1"/>
</dbReference>
<dbReference type="InterPro" id="IPR020845">
    <property type="entry name" value="AMP-binding_CS"/>
</dbReference>
<dbReference type="AlphaFoldDB" id="A0AA36N5Y0"/>
<dbReference type="Gene3D" id="1.25.40.20">
    <property type="entry name" value="Ankyrin repeat-containing domain"/>
    <property type="match status" value="1"/>
</dbReference>
<dbReference type="InterPro" id="IPR042099">
    <property type="entry name" value="ANL_N_sf"/>
</dbReference>
<dbReference type="PANTHER" id="PTHR45527:SF1">
    <property type="entry name" value="FATTY ACID SYNTHASE"/>
    <property type="match status" value="1"/>
</dbReference>
<dbReference type="SUPFAM" id="SSF56801">
    <property type="entry name" value="Acetyl-CoA synthetase-like"/>
    <property type="match status" value="1"/>
</dbReference>
<dbReference type="PROSITE" id="PS50088">
    <property type="entry name" value="ANK_REPEAT"/>
    <property type="match status" value="2"/>
</dbReference>
<evidence type="ECO:0000259" key="2">
    <source>
        <dbReference type="SMART" id="SM01142"/>
    </source>
</evidence>
<dbReference type="GO" id="GO:0005737">
    <property type="term" value="C:cytoplasm"/>
    <property type="evidence" value="ECO:0007669"/>
    <property type="project" value="TreeGrafter"/>
</dbReference>
<dbReference type="PANTHER" id="PTHR45527">
    <property type="entry name" value="NONRIBOSOMAL PEPTIDE SYNTHETASE"/>
    <property type="match status" value="1"/>
</dbReference>
<keyword evidence="1" id="KW-0040">ANK repeat</keyword>
<protein>
    <recommendedName>
        <fullName evidence="2">ATP-dependent RNA helicase Ski2/MTR4 C-terminal domain-containing protein</fullName>
    </recommendedName>
</protein>